<organism evidence="1">
    <name type="scientific">freshwater metagenome</name>
    <dbReference type="NCBI Taxonomy" id="449393"/>
    <lineage>
        <taxon>unclassified sequences</taxon>
        <taxon>metagenomes</taxon>
        <taxon>ecological metagenomes</taxon>
    </lineage>
</organism>
<dbReference type="InterPro" id="IPR011051">
    <property type="entry name" value="RmlC_Cupin_sf"/>
</dbReference>
<reference evidence="1" key="1">
    <citation type="submission" date="2020-05" db="EMBL/GenBank/DDBJ databases">
        <authorList>
            <person name="Chiriac C."/>
            <person name="Salcher M."/>
            <person name="Ghai R."/>
            <person name="Kavagutti S V."/>
        </authorList>
    </citation>
    <scope>NUCLEOTIDE SEQUENCE</scope>
</reference>
<proteinExistence type="predicted"/>
<gene>
    <name evidence="1" type="ORF">UFOPK2754_02201</name>
    <name evidence="2" type="ORF">UFOPK3543_02537</name>
</gene>
<protein>
    <submittedName>
        <fullName evidence="1">Unannotated protein</fullName>
    </submittedName>
</protein>
<evidence type="ECO:0000313" key="2">
    <source>
        <dbReference type="EMBL" id="CAB4928902.1"/>
    </source>
</evidence>
<dbReference type="EMBL" id="CAFBMH010000129">
    <property type="protein sequence ID" value="CAB4928902.1"/>
    <property type="molecule type" value="Genomic_DNA"/>
</dbReference>
<dbReference type="AlphaFoldDB" id="A0A6J6UGZ0"/>
<dbReference type="InterPro" id="IPR014710">
    <property type="entry name" value="RmlC-like_jellyroll"/>
</dbReference>
<sequence>MDVVHWHRAFNWTEAGPGLLASGAEAHMYRIGPDDADERAPLVVKMSFPAGWATAAHTHTDDYTEIILAGEITVGRTTYGPGDVRVAHGGTGYGPLRAGPDGCEAILIFKSGDGLAKPLRASDAN</sequence>
<accession>A0A6J6UGZ0</accession>
<dbReference type="Gene3D" id="2.60.120.10">
    <property type="entry name" value="Jelly Rolls"/>
    <property type="match status" value="1"/>
</dbReference>
<dbReference type="SUPFAM" id="SSF51182">
    <property type="entry name" value="RmlC-like cupins"/>
    <property type="match status" value="1"/>
</dbReference>
<name>A0A6J6UGZ0_9ZZZZ</name>
<evidence type="ECO:0000313" key="1">
    <source>
        <dbReference type="EMBL" id="CAB4757689.1"/>
    </source>
</evidence>
<dbReference type="EMBL" id="CAEZYR010000092">
    <property type="protein sequence ID" value="CAB4757689.1"/>
    <property type="molecule type" value="Genomic_DNA"/>
</dbReference>